<feature type="region of interest" description="Disordered" evidence="1">
    <location>
        <begin position="85"/>
        <end position="129"/>
    </location>
</feature>
<dbReference type="GeneID" id="106457695"/>
<feature type="compositionally biased region" description="Polar residues" evidence="1">
    <location>
        <begin position="266"/>
        <end position="280"/>
    </location>
</feature>
<reference evidence="4" key="1">
    <citation type="submission" date="2025-08" db="UniProtKB">
        <authorList>
            <consortium name="RefSeq"/>
        </authorList>
    </citation>
    <scope>IDENTIFICATION</scope>
    <source>
        <tissue evidence="4">Muscle</tissue>
    </source>
</reference>
<accession>A0ABM1S703</accession>
<dbReference type="PANTHER" id="PTHR12449">
    <property type="entry name" value="DEATH DOMAIN-CONTAINING PROTEIN"/>
    <property type="match status" value="1"/>
</dbReference>
<dbReference type="Pfam" id="PF23079">
    <property type="entry name" value="HTH_NOL4_2nd"/>
    <property type="match status" value="1"/>
</dbReference>
<dbReference type="RefSeq" id="XP_022239408.1">
    <property type="nucleotide sequence ID" value="XM_022383700.1"/>
</dbReference>
<keyword evidence="3" id="KW-1185">Reference proteome</keyword>
<gene>
    <name evidence="4" type="primary">LOC106457695</name>
</gene>
<evidence type="ECO:0000259" key="2">
    <source>
        <dbReference type="Pfam" id="PF23079"/>
    </source>
</evidence>
<dbReference type="InterPro" id="IPR039788">
    <property type="entry name" value="NOL4/NOL4L"/>
</dbReference>
<feature type="region of interest" description="Disordered" evidence="1">
    <location>
        <begin position="539"/>
        <end position="560"/>
    </location>
</feature>
<evidence type="ECO:0000313" key="4">
    <source>
        <dbReference type="RefSeq" id="XP_022239408.1"/>
    </source>
</evidence>
<evidence type="ECO:0000313" key="3">
    <source>
        <dbReference type="Proteomes" id="UP000694941"/>
    </source>
</evidence>
<feature type="compositionally biased region" description="Polar residues" evidence="1">
    <location>
        <begin position="171"/>
        <end position="212"/>
    </location>
</feature>
<feature type="compositionally biased region" description="Polar residues" evidence="1">
    <location>
        <begin position="551"/>
        <end position="560"/>
    </location>
</feature>
<feature type="compositionally biased region" description="Low complexity" evidence="1">
    <location>
        <begin position="107"/>
        <end position="118"/>
    </location>
</feature>
<dbReference type="InterPro" id="IPR056549">
    <property type="entry name" value="HTH_NOL4"/>
</dbReference>
<feature type="domain" description="Nucleolar protein 4 helical" evidence="2">
    <location>
        <begin position="313"/>
        <end position="410"/>
    </location>
</feature>
<feature type="compositionally biased region" description="Low complexity" evidence="1">
    <location>
        <begin position="540"/>
        <end position="550"/>
    </location>
</feature>
<sequence length="609" mass="67485">MFLVADLVLVLAREKQFTRKSLLWRIFFDIIYGVHVEMDGRGGKHAGQKRTYKAIAKTYAFLPREAVTHFLMSCADCQKRMHLTTEGTTNNNGRKGGCQGNRERGDSSGSSSPESGSPSHEECSATPEIAADIDYSLPITTTYLKRMRSLGFSDEDALNPEREQVEANIECESTTETPSNENVGKQNKTGDSYDADSQSETLMDTSEPSGENQGVAPLDKDSNMNYEKKENENVHWSGVEPINMIRGSSSRDYAASGYPPDHSYDRNSNPCNGAVQQETSIENDDTLLTTKDEDDEDDDDDSDKIDTNKYDPDRLKAFNMFVRLFVDENLDRMVPISRQPKEKIQAIIESCARQFPELVERARKRIRTYLKSCRRAKRTRDQNGLELGRSAPHLSSPMAEQILSTACENESQNAKRMRLGLKPLAVEITRSRATPHSTCNSMSSSQADTDIPRSSTIMNKSQQALNQDSQLHAQLTQSAHHSLLGSGRNMAHPSTSGSTRVLMVNGGALTSQPSNSSLLTDTIYRGTSQSSFHCNAFPQHSNSSHLSSSSTTITNGPTDLSMKKTATTKYSLNPSEVNAVKQLVAGYRESAVFLLRSADELEQLLLQQN</sequence>
<protein>
    <submittedName>
        <fullName evidence="4">Nucleolar protein 4-like</fullName>
    </submittedName>
</protein>
<evidence type="ECO:0000256" key="1">
    <source>
        <dbReference type="SAM" id="MobiDB-lite"/>
    </source>
</evidence>
<dbReference type="PANTHER" id="PTHR12449:SF22">
    <property type="entry name" value="NUCLEOLAR PROTEIN 4"/>
    <property type="match status" value="1"/>
</dbReference>
<feature type="region of interest" description="Disordered" evidence="1">
    <location>
        <begin position="430"/>
        <end position="452"/>
    </location>
</feature>
<feature type="region of interest" description="Disordered" evidence="1">
    <location>
        <begin position="170"/>
        <end position="225"/>
    </location>
</feature>
<feature type="compositionally biased region" description="Polar residues" evidence="1">
    <location>
        <begin position="431"/>
        <end position="452"/>
    </location>
</feature>
<feature type="compositionally biased region" description="Acidic residues" evidence="1">
    <location>
        <begin position="292"/>
        <end position="303"/>
    </location>
</feature>
<proteinExistence type="predicted"/>
<feature type="region of interest" description="Disordered" evidence="1">
    <location>
        <begin position="251"/>
        <end position="309"/>
    </location>
</feature>
<dbReference type="Proteomes" id="UP000694941">
    <property type="component" value="Unplaced"/>
</dbReference>
<organism evidence="3 4">
    <name type="scientific">Limulus polyphemus</name>
    <name type="common">Atlantic horseshoe crab</name>
    <dbReference type="NCBI Taxonomy" id="6850"/>
    <lineage>
        <taxon>Eukaryota</taxon>
        <taxon>Metazoa</taxon>
        <taxon>Ecdysozoa</taxon>
        <taxon>Arthropoda</taxon>
        <taxon>Chelicerata</taxon>
        <taxon>Merostomata</taxon>
        <taxon>Xiphosura</taxon>
        <taxon>Limulidae</taxon>
        <taxon>Limulus</taxon>
    </lineage>
</organism>
<name>A0ABM1S703_LIMPO</name>